<protein>
    <recommendedName>
        <fullName evidence="9">Ribonuclease</fullName>
        <ecNumber evidence="9">3.1.26.4</ecNumber>
    </recommendedName>
</protein>
<evidence type="ECO:0000256" key="9">
    <source>
        <dbReference type="RuleBase" id="RU003515"/>
    </source>
</evidence>
<comment type="caution">
    <text evidence="12">The sequence shown here is derived from an EMBL/GenBank/DDBJ whole genome shotgun (WGS) entry which is preliminary data.</text>
</comment>
<feature type="binding site" evidence="8">
    <location>
        <position position="74"/>
    </location>
    <ligand>
        <name>a divalent metal cation</name>
        <dbReference type="ChEBI" id="CHEBI:60240"/>
    </ligand>
</feature>
<dbReference type="GO" id="GO:0032299">
    <property type="term" value="C:ribonuclease H2 complex"/>
    <property type="evidence" value="ECO:0007669"/>
    <property type="project" value="TreeGrafter"/>
</dbReference>
<dbReference type="EC" id="3.1.26.4" evidence="9"/>
<evidence type="ECO:0000256" key="8">
    <source>
        <dbReference type="PROSITE-ProRule" id="PRU01319"/>
    </source>
</evidence>
<gene>
    <name evidence="12" type="ORF">NSK_007345</name>
</gene>
<dbReference type="InterPro" id="IPR001352">
    <property type="entry name" value="RNase_HII/HIII"/>
</dbReference>
<dbReference type="FunFam" id="1.10.10.460:FF:000001">
    <property type="entry name" value="Ribonuclease"/>
    <property type="match status" value="1"/>
</dbReference>
<dbReference type="GO" id="GO:0006298">
    <property type="term" value="P:mismatch repair"/>
    <property type="evidence" value="ECO:0007669"/>
    <property type="project" value="TreeGrafter"/>
</dbReference>
<dbReference type="Gene3D" id="1.10.10.460">
    <property type="entry name" value="Ribonuclease hii. Domain 2"/>
    <property type="match status" value="1"/>
</dbReference>
<keyword evidence="4 8" id="KW-0540">Nuclease</keyword>
<comment type="catalytic activity">
    <reaction evidence="1 8 9">
        <text>Endonucleolytic cleavage to 5'-phosphomonoester.</text>
        <dbReference type="EC" id="3.1.26.4"/>
    </reaction>
</comment>
<evidence type="ECO:0000259" key="11">
    <source>
        <dbReference type="PROSITE" id="PS51975"/>
    </source>
</evidence>
<evidence type="ECO:0000256" key="6">
    <source>
        <dbReference type="ARBA" id="ARBA00022759"/>
    </source>
</evidence>
<feature type="region of interest" description="Disordered" evidence="10">
    <location>
        <begin position="1"/>
        <end position="44"/>
    </location>
</feature>
<comment type="cofactor">
    <cofactor evidence="8">
        <name>Mn(2+)</name>
        <dbReference type="ChEBI" id="CHEBI:29035"/>
    </cofactor>
    <cofactor evidence="8">
        <name>Mg(2+)</name>
        <dbReference type="ChEBI" id="CHEBI:18420"/>
    </cofactor>
    <text evidence="8">Manganese or magnesium. Binds 1 divalent metal ion per monomer in the absence of substrate. May bind a second metal ion after substrate binding.</text>
</comment>
<keyword evidence="6 8" id="KW-0255">Endonuclease</keyword>
<dbReference type="InterPro" id="IPR012337">
    <property type="entry name" value="RNaseH-like_sf"/>
</dbReference>
<dbReference type="GO" id="GO:0043137">
    <property type="term" value="P:DNA replication, removal of RNA primer"/>
    <property type="evidence" value="ECO:0007669"/>
    <property type="project" value="TreeGrafter"/>
</dbReference>
<dbReference type="SUPFAM" id="SSF53098">
    <property type="entry name" value="Ribonuclease H-like"/>
    <property type="match status" value="1"/>
</dbReference>
<comment type="cofactor">
    <cofactor evidence="2">
        <name>Mg(2+)</name>
        <dbReference type="ChEBI" id="CHEBI:18420"/>
    </cofactor>
</comment>
<dbReference type="GO" id="GO:0046872">
    <property type="term" value="F:metal ion binding"/>
    <property type="evidence" value="ECO:0007669"/>
    <property type="project" value="UniProtKB-KW"/>
</dbReference>
<evidence type="ECO:0000256" key="3">
    <source>
        <dbReference type="ARBA" id="ARBA00007058"/>
    </source>
</evidence>
<dbReference type="Proteomes" id="UP000355283">
    <property type="component" value="Unassembled WGS sequence"/>
</dbReference>
<dbReference type="InterPro" id="IPR024567">
    <property type="entry name" value="RNase_HII/HIII_dom"/>
</dbReference>
<keyword evidence="7 8" id="KW-0378">Hydrolase</keyword>
<dbReference type="FunFam" id="3.30.420.10:FF:000016">
    <property type="entry name" value="Ribonuclease"/>
    <property type="match status" value="1"/>
</dbReference>
<dbReference type="AlphaFoldDB" id="A0A4D9CS64"/>
<reference evidence="12 13" key="1">
    <citation type="submission" date="2019-01" db="EMBL/GenBank/DDBJ databases">
        <title>Nuclear Genome Assembly of the Microalgal Biofuel strain Nannochloropsis salina CCMP1776.</title>
        <authorList>
            <person name="Hovde B."/>
        </authorList>
    </citation>
    <scope>NUCLEOTIDE SEQUENCE [LARGE SCALE GENOMIC DNA]</scope>
    <source>
        <strain evidence="12 13">CCMP1776</strain>
    </source>
</reference>
<comment type="similarity">
    <text evidence="3">Belongs to the RNase HII family. Eukaryotic subfamily.</text>
</comment>
<dbReference type="InterPro" id="IPR023160">
    <property type="entry name" value="RNase_HII_hlx-loop-hlx_cap_dom"/>
</dbReference>
<dbReference type="NCBIfam" id="TIGR00729">
    <property type="entry name" value="ribonuclease HII"/>
    <property type="match status" value="1"/>
</dbReference>
<evidence type="ECO:0000256" key="5">
    <source>
        <dbReference type="ARBA" id="ARBA00022723"/>
    </source>
</evidence>
<keyword evidence="5 8" id="KW-0479">Metal-binding</keyword>
<accession>A0A4D9CS64</accession>
<dbReference type="InterPro" id="IPR036397">
    <property type="entry name" value="RNaseH_sf"/>
</dbReference>
<dbReference type="PANTHER" id="PTHR10954:SF7">
    <property type="entry name" value="RIBONUCLEASE H2 SUBUNIT A"/>
    <property type="match status" value="1"/>
</dbReference>
<evidence type="ECO:0000256" key="10">
    <source>
        <dbReference type="SAM" id="MobiDB-lite"/>
    </source>
</evidence>
<evidence type="ECO:0000256" key="7">
    <source>
        <dbReference type="ARBA" id="ARBA00022801"/>
    </source>
</evidence>
<dbReference type="OrthoDB" id="7462577at2759"/>
<sequence length="347" mass="38422">MAADDTPSTSTKNDTPNAENRSDKPICLTRAEQQEAEDDAKGFPKNRFKHGINKLWHIPPALKTGQPVKLGIDEAGRGPVLGPMVYAAAFWKVEEDDAMIAMGFDDSKALDEKTRDGLFQRMLRTHEQVGWVIHSIPATEVAGKMLMREPTSLNKISHDSAADMISLVLAEGVCVTEVFVDTVGDPDTYQRKLEGLFGHHTPAIAFTVAKKADSLYKTVSAASIAAKVTRDRAIRDWVWEEDFPQALSTDFGSGYPGDARCAEWLRKHSNPVFGFPSLVRFSWSTTRELMEKECVGVEWEEEEENGGLPAGTASIEAFVKPKADGPQKARKRAKYFQQRGMETVGDF</sequence>
<dbReference type="EMBL" id="SDOX01000128">
    <property type="protein sequence ID" value="TFJ81384.1"/>
    <property type="molecule type" value="Genomic_DNA"/>
</dbReference>
<keyword evidence="13" id="KW-1185">Reference proteome</keyword>
<dbReference type="PANTHER" id="PTHR10954">
    <property type="entry name" value="RIBONUCLEASE H2 SUBUNIT A"/>
    <property type="match status" value="1"/>
</dbReference>
<evidence type="ECO:0000256" key="2">
    <source>
        <dbReference type="ARBA" id="ARBA00001946"/>
    </source>
</evidence>
<dbReference type="InterPro" id="IPR004649">
    <property type="entry name" value="RNase_H2_suA"/>
</dbReference>
<dbReference type="GO" id="GO:0004523">
    <property type="term" value="F:RNA-DNA hybrid ribonuclease activity"/>
    <property type="evidence" value="ECO:0007669"/>
    <property type="project" value="UniProtKB-UniRule"/>
</dbReference>
<dbReference type="CDD" id="cd07181">
    <property type="entry name" value="RNase_HII_eukaryota_like"/>
    <property type="match status" value="1"/>
</dbReference>
<evidence type="ECO:0000256" key="4">
    <source>
        <dbReference type="ARBA" id="ARBA00022722"/>
    </source>
</evidence>
<evidence type="ECO:0000256" key="1">
    <source>
        <dbReference type="ARBA" id="ARBA00000077"/>
    </source>
</evidence>
<proteinExistence type="inferred from homology"/>
<feature type="binding site" evidence="8">
    <location>
        <position position="181"/>
    </location>
    <ligand>
        <name>a divalent metal cation</name>
        <dbReference type="ChEBI" id="CHEBI:60240"/>
    </ligand>
</feature>
<evidence type="ECO:0000313" key="13">
    <source>
        <dbReference type="Proteomes" id="UP000355283"/>
    </source>
</evidence>
<feature type="compositionally biased region" description="Polar residues" evidence="10">
    <location>
        <begin position="1"/>
        <end position="19"/>
    </location>
</feature>
<dbReference type="PROSITE" id="PS51975">
    <property type="entry name" value="RNASE_H_2"/>
    <property type="match status" value="1"/>
</dbReference>
<feature type="domain" description="RNase H type-2" evidence="11">
    <location>
        <begin position="67"/>
        <end position="295"/>
    </location>
</feature>
<dbReference type="Gene3D" id="3.30.420.10">
    <property type="entry name" value="Ribonuclease H-like superfamily/Ribonuclease H"/>
    <property type="match status" value="1"/>
</dbReference>
<name>A0A4D9CS64_9STRA</name>
<feature type="binding site" evidence="8">
    <location>
        <position position="73"/>
    </location>
    <ligand>
        <name>a divalent metal cation</name>
        <dbReference type="ChEBI" id="CHEBI:60240"/>
    </ligand>
</feature>
<evidence type="ECO:0000313" key="12">
    <source>
        <dbReference type="EMBL" id="TFJ81384.1"/>
    </source>
</evidence>
<dbReference type="GO" id="GO:0003723">
    <property type="term" value="F:RNA binding"/>
    <property type="evidence" value="ECO:0007669"/>
    <property type="project" value="UniProtKB-UniRule"/>
</dbReference>
<organism evidence="12 13">
    <name type="scientific">Nannochloropsis salina CCMP1776</name>
    <dbReference type="NCBI Taxonomy" id="1027361"/>
    <lineage>
        <taxon>Eukaryota</taxon>
        <taxon>Sar</taxon>
        <taxon>Stramenopiles</taxon>
        <taxon>Ochrophyta</taxon>
        <taxon>Eustigmatophyceae</taxon>
        <taxon>Eustigmatales</taxon>
        <taxon>Monodopsidaceae</taxon>
        <taxon>Microchloropsis</taxon>
        <taxon>Microchloropsis salina</taxon>
    </lineage>
</organism>
<dbReference type="Pfam" id="PF01351">
    <property type="entry name" value="RNase_HII"/>
    <property type="match status" value="1"/>
</dbReference>
<comment type="function">
    <text evidence="9">Endonuclease that specifically degrades the RNA of RNA-DNA hybrids.</text>
</comment>